<keyword evidence="1" id="KW-0732">Signal</keyword>
<evidence type="ECO:0000256" key="1">
    <source>
        <dbReference type="SAM" id="SignalP"/>
    </source>
</evidence>
<keyword evidence="3" id="KW-1185">Reference proteome</keyword>
<feature type="signal peptide" evidence="1">
    <location>
        <begin position="1"/>
        <end position="19"/>
    </location>
</feature>
<name>A0ABY9VUS1_9ACTN</name>
<accession>A0ABY9VUS1</accession>
<protein>
    <recommendedName>
        <fullName evidence="4">DUF11 domain-containing protein</fullName>
    </recommendedName>
</protein>
<feature type="chain" id="PRO_5047116937" description="DUF11 domain-containing protein" evidence="1">
    <location>
        <begin position="20"/>
        <end position="168"/>
    </location>
</feature>
<evidence type="ECO:0000313" key="2">
    <source>
        <dbReference type="EMBL" id="WNF27664.1"/>
    </source>
</evidence>
<dbReference type="EMBL" id="CP134500">
    <property type="protein sequence ID" value="WNF27664.1"/>
    <property type="molecule type" value="Genomic_DNA"/>
</dbReference>
<organism evidence="2 3">
    <name type="scientific">Streptomyces durocortorensis</name>
    <dbReference type="NCBI Taxonomy" id="2811104"/>
    <lineage>
        <taxon>Bacteria</taxon>
        <taxon>Bacillati</taxon>
        <taxon>Actinomycetota</taxon>
        <taxon>Actinomycetes</taxon>
        <taxon>Kitasatosporales</taxon>
        <taxon>Streptomycetaceae</taxon>
        <taxon>Streptomyces</taxon>
    </lineage>
</organism>
<dbReference type="Proteomes" id="UP001303236">
    <property type="component" value="Chromosome"/>
</dbReference>
<evidence type="ECO:0008006" key="4">
    <source>
        <dbReference type="Google" id="ProtNLM"/>
    </source>
</evidence>
<proteinExistence type="predicted"/>
<sequence>MPLSVVLATAAAMTVPAAAVVPGAAASATERAGTSSAAAPVPEADIAHHGHVTLWADRIRIRLRTENRGPTDVPASTVRLRFSAPLSVRQQLPPGCLWGGRAAVLCETGALPSGGQARQTALELRLAGRPAEVVLRVDTVWSGGTRDADSRNDEHTVLAPSTGDAYAF</sequence>
<evidence type="ECO:0000313" key="3">
    <source>
        <dbReference type="Proteomes" id="UP001303236"/>
    </source>
</evidence>
<reference evidence="2 3" key="1">
    <citation type="submission" date="2023-09" db="EMBL/GenBank/DDBJ databases">
        <title>Genome completion map analysis of the actinomycetes C11-1.</title>
        <authorList>
            <person name="Qin P."/>
            <person name="Guan P."/>
        </authorList>
    </citation>
    <scope>NUCLEOTIDE SEQUENCE [LARGE SCALE GENOMIC DNA]</scope>
    <source>
        <strain evidence="2 3">C11-1</strain>
    </source>
</reference>
<gene>
    <name evidence="2" type="ORF">RI138_12960</name>
</gene>